<dbReference type="SUPFAM" id="SSF53807">
    <property type="entry name" value="Helical backbone' metal receptor"/>
    <property type="match status" value="1"/>
</dbReference>
<keyword evidence="4" id="KW-1185">Reference proteome</keyword>
<dbReference type="STRING" id="419940.SAMN05421824_1603"/>
<dbReference type="NCBIfam" id="NF038402">
    <property type="entry name" value="TroA_like"/>
    <property type="match status" value="1"/>
</dbReference>
<organism evidence="3 4">
    <name type="scientific">Hyunsoonleella jejuensis</name>
    <dbReference type="NCBI Taxonomy" id="419940"/>
    <lineage>
        <taxon>Bacteria</taxon>
        <taxon>Pseudomonadati</taxon>
        <taxon>Bacteroidota</taxon>
        <taxon>Flavobacteriia</taxon>
        <taxon>Flavobacteriales</taxon>
        <taxon>Flavobacteriaceae</taxon>
    </lineage>
</organism>
<dbReference type="Gene3D" id="3.40.50.1980">
    <property type="entry name" value="Nitrogenase molybdenum iron protein domain"/>
    <property type="match status" value="2"/>
</dbReference>
<protein>
    <submittedName>
        <fullName evidence="3">Substrate-binding protein</fullName>
    </submittedName>
</protein>
<gene>
    <name evidence="3" type="ORF">SAMN05421824_1603</name>
</gene>
<keyword evidence="1" id="KW-0732">Signal</keyword>
<dbReference type="InterPro" id="IPR002491">
    <property type="entry name" value="ABC_transptr_periplasmic_BD"/>
</dbReference>
<evidence type="ECO:0000313" key="4">
    <source>
        <dbReference type="Proteomes" id="UP000198999"/>
    </source>
</evidence>
<feature type="domain" description="Fe/B12 periplasmic-binding" evidence="2">
    <location>
        <begin position="37"/>
        <end position="277"/>
    </location>
</feature>
<dbReference type="Pfam" id="PF01497">
    <property type="entry name" value="Peripla_BP_2"/>
    <property type="match status" value="1"/>
</dbReference>
<evidence type="ECO:0000256" key="1">
    <source>
        <dbReference type="ARBA" id="ARBA00022729"/>
    </source>
</evidence>
<sequence length="277" mass="32140">MTLCDFTLFHTKKCLDLFCSMQDQLNRTLKIKAVPKRIVSLVPSQTELLCDLGLKENIVGVTKFCVHPNNIGLNATIVGGTKLVHIDRIKALQPDIILCNKEENTKNIVEACEKVCEVHVSNIFTLEDSFELIAQYGMLFNVEEKSANLIAELKTEFNSFKTFIQEKNSLKTLYFIWRLPWMVVGKHTFVDYLLQLNKFKNGMEEIRYPEISLKKDNTIELVLLSSEPYPFTETHKKELKKYYPKARILLVDGEMFSWYGSRLTKAFGYFKQLHEHL</sequence>
<dbReference type="AlphaFoldDB" id="A0A1H9FXY4"/>
<dbReference type="PANTHER" id="PTHR30535">
    <property type="entry name" value="VITAMIN B12-BINDING PROTEIN"/>
    <property type="match status" value="1"/>
</dbReference>
<dbReference type="Proteomes" id="UP000198999">
    <property type="component" value="Unassembled WGS sequence"/>
</dbReference>
<accession>A0A1H9FXY4</accession>
<dbReference type="InterPro" id="IPR050902">
    <property type="entry name" value="ABC_Transporter_SBP"/>
</dbReference>
<reference evidence="3 4" key="1">
    <citation type="submission" date="2016-10" db="EMBL/GenBank/DDBJ databases">
        <authorList>
            <person name="de Groot N.N."/>
        </authorList>
    </citation>
    <scope>NUCLEOTIDE SEQUENCE [LARGE SCALE GENOMIC DNA]</scope>
    <source>
        <strain evidence="3 4">DSM 21035</strain>
    </source>
</reference>
<name>A0A1H9FXY4_9FLAO</name>
<dbReference type="EMBL" id="FOFN01000002">
    <property type="protein sequence ID" value="SEQ42368.1"/>
    <property type="molecule type" value="Genomic_DNA"/>
</dbReference>
<dbReference type="PANTHER" id="PTHR30535:SF34">
    <property type="entry name" value="MOLYBDATE-BINDING PROTEIN MOLA"/>
    <property type="match status" value="1"/>
</dbReference>
<proteinExistence type="predicted"/>
<dbReference type="GO" id="GO:0071281">
    <property type="term" value="P:cellular response to iron ion"/>
    <property type="evidence" value="ECO:0007669"/>
    <property type="project" value="TreeGrafter"/>
</dbReference>
<dbReference type="PROSITE" id="PS50983">
    <property type="entry name" value="FE_B12_PBP"/>
    <property type="match status" value="1"/>
</dbReference>
<dbReference type="InterPro" id="IPR054828">
    <property type="entry name" value="Vit_B12_bind_prot"/>
</dbReference>
<evidence type="ECO:0000259" key="2">
    <source>
        <dbReference type="PROSITE" id="PS50983"/>
    </source>
</evidence>
<evidence type="ECO:0000313" key="3">
    <source>
        <dbReference type="EMBL" id="SEQ42368.1"/>
    </source>
</evidence>